<feature type="region of interest" description="Disordered" evidence="1">
    <location>
        <begin position="686"/>
        <end position="712"/>
    </location>
</feature>
<dbReference type="EnsemblMetazoa" id="RPRC008180-RA">
    <property type="protein sequence ID" value="RPRC008180-PA"/>
    <property type="gene ID" value="RPRC008180"/>
</dbReference>
<feature type="region of interest" description="Disordered" evidence="1">
    <location>
        <begin position="731"/>
        <end position="752"/>
    </location>
</feature>
<proteinExistence type="predicted"/>
<organism evidence="2 3">
    <name type="scientific">Rhodnius prolixus</name>
    <name type="common">Triatomid bug</name>
    <dbReference type="NCBI Taxonomy" id="13249"/>
    <lineage>
        <taxon>Eukaryota</taxon>
        <taxon>Metazoa</taxon>
        <taxon>Ecdysozoa</taxon>
        <taxon>Arthropoda</taxon>
        <taxon>Hexapoda</taxon>
        <taxon>Insecta</taxon>
        <taxon>Pterygota</taxon>
        <taxon>Neoptera</taxon>
        <taxon>Paraneoptera</taxon>
        <taxon>Hemiptera</taxon>
        <taxon>Heteroptera</taxon>
        <taxon>Panheteroptera</taxon>
        <taxon>Cimicomorpha</taxon>
        <taxon>Reduviidae</taxon>
        <taxon>Triatominae</taxon>
        <taxon>Rhodnius</taxon>
    </lineage>
</organism>
<protein>
    <submittedName>
        <fullName evidence="2">Uncharacterized protein</fullName>
    </submittedName>
</protein>
<reference evidence="2" key="1">
    <citation type="submission" date="2015-05" db="UniProtKB">
        <authorList>
            <consortium name="EnsemblMetazoa"/>
        </authorList>
    </citation>
    <scope>IDENTIFICATION</scope>
</reference>
<evidence type="ECO:0000256" key="1">
    <source>
        <dbReference type="SAM" id="MobiDB-lite"/>
    </source>
</evidence>
<dbReference type="Proteomes" id="UP000015103">
    <property type="component" value="Unassembled WGS sequence"/>
</dbReference>
<name>T1HVW0_RHOPR</name>
<keyword evidence="3" id="KW-1185">Reference proteome</keyword>
<dbReference type="InParanoid" id="T1HVW0"/>
<dbReference type="OMA" id="EPCETTV"/>
<dbReference type="EMBL" id="ACPB03020530">
    <property type="status" value="NOT_ANNOTATED_CDS"/>
    <property type="molecule type" value="Genomic_DNA"/>
</dbReference>
<evidence type="ECO:0000313" key="3">
    <source>
        <dbReference type="Proteomes" id="UP000015103"/>
    </source>
</evidence>
<dbReference type="AlphaFoldDB" id="T1HVW0"/>
<dbReference type="HOGENOM" id="CLU_356528_0_0_1"/>
<sequence>METRQCRIEEHGVERNKRHWFKEFKKRIDDDDEKSNLSITDNGEGKQSGRYLEILVVRRRKKNYCTWEAENLKRHAAAHSASNIYVQCELNKPICKRKAMAQKGSFEKKSCPTMQKRNCALAQPKCPLLPDEGQDCPIAKLVDDGKKGEKVCPLAPQGCPCDPCPPCPLAFEDVQIDDEESKEQTKVTSEKLVVPCPAMFPAFGKCPKTVDSGGKNLQMSCCSNVLGKDQDPGASSLEEEIKKPYTPGAPLPELLQSIEGLKAHVDSTPELTKKALTVPDCTLASRRPLPCSKCLGDLLTTPNLKINPKDCPYLKLIDMCDNTCLCEDVPSIDLGPPCPFAPKPCPCCAVVRCPLSRQPDCPLVSREPKPKCEPPPKCKCYCPIVPPSCASGMPITCKMHNNIKPAPSPKCKCSCTCAPPTTTSPCRCSCSCEQEERPKCPLVPTSFAECPLLQPSNQSSPFTGMKPTQPLVPLTTTTTRKSKIPNVLVPPNVINSLENTLEELNKICTCDHPPSPQMVNMIPTTAIPSKSKPIAVCIASGEHDNCPIECLCEPPRTFHVPDCPKKNPCCLRSPPKGNKKGDMVCPFSPRCCPLGRVCPFPVAAGEATVSNSAGSKTVSNLPEEQTFMSSWCKEKDAAQPKATPTGRLDTLVNQIKSGLDICTMIAQPKATSPDKLGTLVNQTKSGIDKIGGSTSSKSDEKPNLPTSQTMMHDAQSNQFKQTNLPLSQNGRQEQMNKGAADETPSNCPLSKINNGRDAKKKVVECLKDINLEDLGTNIIILKKNFVN</sequence>
<accession>T1HVW0</accession>
<dbReference type="VEuPathDB" id="VectorBase:RPRC008180"/>
<feature type="compositionally biased region" description="Polar residues" evidence="1">
    <location>
        <begin position="743"/>
        <end position="752"/>
    </location>
</feature>
<dbReference type="EMBL" id="ACPB03020531">
    <property type="status" value="NOT_ANNOTATED_CDS"/>
    <property type="molecule type" value="Genomic_DNA"/>
</dbReference>
<evidence type="ECO:0000313" key="2">
    <source>
        <dbReference type="EnsemblMetazoa" id="RPRC008180-PA"/>
    </source>
</evidence>